<dbReference type="STRING" id="1209962.L0PFR0"/>
<dbReference type="EMBL" id="CAKM01000281">
    <property type="protein sequence ID" value="CCJ31241.1"/>
    <property type="molecule type" value="Genomic_DNA"/>
</dbReference>
<reference evidence="5 6" key="1">
    <citation type="journal article" date="2012" name="MBio">
        <title>De novo assembly of the Pneumocystis jirovecii genome from a single bronchoalveolar lavage fluid specimen from a patient.</title>
        <authorList>
            <person name="Cisse O.H."/>
            <person name="Pagni M."/>
            <person name="Hauser P.M."/>
        </authorList>
    </citation>
    <scope>NUCLEOTIDE SEQUENCE [LARGE SCALE GENOMIC DNA]</scope>
    <source>
        <strain evidence="5 6">SE8</strain>
    </source>
</reference>
<dbReference type="GO" id="GO:0044613">
    <property type="term" value="C:nuclear pore central transport channel"/>
    <property type="evidence" value="ECO:0007669"/>
    <property type="project" value="TreeGrafter"/>
</dbReference>
<dbReference type="PANTHER" id="PTHR13000">
    <property type="entry name" value="NUCLEOPORIN P54"/>
    <property type="match status" value="1"/>
</dbReference>
<gene>
    <name evidence="5" type="ORF">PNEJI1_000042</name>
</gene>
<dbReference type="GO" id="GO:0006999">
    <property type="term" value="P:nuclear pore organization"/>
    <property type="evidence" value="ECO:0007669"/>
    <property type="project" value="TreeGrafter"/>
</dbReference>
<feature type="domain" description="Nucleoporin Nup54 alpha-helical" evidence="4">
    <location>
        <begin position="305"/>
        <end position="442"/>
    </location>
</feature>
<dbReference type="GO" id="GO:0036228">
    <property type="term" value="P:protein localization to nuclear inner membrane"/>
    <property type="evidence" value="ECO:0007669"/>
    <property type="project" value="TreeGrafter"/>
</dbReference>
<dbReference type="InParanoid" id="L0PFR0"/>
<comment type="subcellular location">
    <subcellularLocation>
        <location evidence="1">Nucleus</location>
    </subcellularLocation>
</comment>
<evidence type="ECO:0000256" key="3">
    <source>
        <dbReference type="ARBA" id="ARBA00023242"/>
    </source>
</evidence>
<dbReference type="InterPro" id="IPR025712">
    <property type="entry name" value="Nup54_alpha-helical_dom"/>
</dbReference>
<evidence type="ECO:0000256" key="2">
    <source>
        <dbReference type="ARBA" id="ARBA00022448"/>
    </source>
</evidence>
<dbReference type="PANTHER" id="PTHR13000:SF0">
    <property type="entry name" value="NUCLEOPORIN P54"/>
    <property type="match status" value="1"/>
</dbReference>
<dbReference type="Pfam" id="PF13874">
    <property type="entry name" value="Nup54"/>
    <property type="match status" value="1"/>
</dbReference>
<comment type="caution">
    <text evidence="5">The sequence shown here is derived from an EMBL/GenBank/DDBJ whole genome shotgun (WGS) entry which is preliminary data.</text>
</comment>
<evidence type="ECO:0000259" key="4">
    <source>
        <dbReference type="Pfam" id="PF13874"/>
    </source>
</evidence>
<protein>
    <recommendedName>
        <fullName evidence="4">Nucleoporin Nup54 alpha-helical domain-containing protein</fullName>
    </recommendedName>
</protein>
<dbReference type="GO" id="GO:0017056">
    <property type="term" value="F:structural constituent of nuclear pore"/>
    <property type="evidence" value="ECO:0007669"/>
    <property type="project" value="TreeGrafter"/>
</dbReference>
<dbReference type="VEuPathDB" id="FungiDB:PNEJI1_000042"/>
<name>L0PFR0_PNEJI</name>
<dbReference type="FunCoup" id="L0PFR0">
    <property type="interactions" value="55"/>
</dbReference>
<evidence type="ECO:0000313" key="6">
    <source>
        <dbReference type="Proteomes" id="UP000010422"/>
    </source>
</evidence>
<dbReference type="Gene3D" id="1.20.5.490">
    <property type="entry name" value="Single helix bin"/>
    <property type="match status" value="1"/>
</dbReference>
<keyword evidence="2" id="KW-0813">Transport</keyword>
<evidence type="ECO:0000313" key="5">
    <source>
        <dbReference type="EMBL" id="CCJ31241.1"/>
    </source>
</evidence>
<evidence type="ECO:0000256" key="1">
    <source>
        <dbReference type="ARBA" id="ARBA00004123"/>
    </source>
</evidence>
<proteinExistence type="predicted"/>
<dbReference type="GO" id="GO:0006607">
    <property type="term" value="P:NLS-bearing protein import into nucleus"/>
    <property type="evidence" value="ECO:0007669"/>
    <property type="project" value="TreeGrafter"/>
</dbReference>
<accession>L0PFR0</accession>
<organism evidence="6">
    <name type="scientific">Pneumocystis jirovecii</name>
    <name type="common">Human pneumocystis pneumonia agent</name>
    <dbReference type="NCBI Taxonomy" id="42068"/>
    <lineage>
        <taxon>Eukaryota</taxon>
        <taxon>Fungi</taxon>
        <taxon>Dikarya</taxon>
        <taxon>Ascomycota</taxon>
        <taxon>Taphrinomycotina</taxon>
        <taxon>Pneumocystomycetes</taxon>
        <taxon>Pneumocystaceae</taxon>
        <taxon>Pneumocystis</taxon>
    </lineage>
</organism>
<dbReference type="AlphaFoldDB" id="L0PFR0"/>
<keyword evidence="3" id="KW-0539">Nucleus</keyword>
<dbReference type="InterPro" id="IPR024864">
    <property type="entry name" value="Nup54/Nup57/Nup44"/>
</dbReference>
<sequence length="524" mass="57150">MSKNQNNELLRIVSFFWIKQKFYTFKISSNIKAGQTGTSANGLKGSDYSRFGTTSTTSTTSMTLATPTNTMLGVSTPSTTTGGLFGSPFNTSIASATPTMQTAPMNTNISGTSGVSTGTIPGVASGSIFGTPISTGLNTGAGTPLGMTLNTTPGALSNVPANTTLGMTSGTTLNATNTLQAPSQPSMLTSFGTFSQQNTQNTSTSGLSNLPLYTWGGPSQKIVSRYNQLQIQTPSDTLEAGGLKRGAGQSGMFGSGSILGLDQFPSIVEQLQRLKNAWDPTHPDCAFQHYFYNRVPPDEVALYVKPLHHNQQKWDEAVANRPENSVVPALAVGFSDIQKRVQLQEQQVMAYRVRMHEIVNKLGELSQKHDLSTTIKISEATLRHLELARRSLALAAKVQVLKGRGYALQSEEENLKQRLKELSIKINDPSVFGRMNELWARMTFIREKAKSIEKEREGGIMISINWRKDEEQLEKIAKVLSDQHAGISYVIHILKGDLSEVEKTLEIIEERKKALERPKSRGSR</sequence>
<dbReference type="Proteomes" id="UP000010422">
    <property type="component" value="Unassembled WGS sequence"/>
</dbReference>